<dbReference type="PANTHER" id="PTHR45987">
    <property type="entry name" value="39S RIBOSOMAL PROTEIN L12"/>
    <property type="match status" value="1"/>
</dbReference>
<dbReference type="Pfam" id="PF00542">
    <property type="entry name" value="Ribosomal_L12"/>
    <property type="match status" value="2"/>
</dbReference>
<feature type="domain" description="Large ribosomal subunit protein bL12 C-terminal" evidence="11">
    <location>
        <begin position="311"/>
        <end position="377"/>
    </location>
</feature>
<evidence type="ECO:0000256" key="9">
    <source>
        <dbReference type="ARBA" id="ARBA00082754"/>
    </source>
</evidence>
<sequence>MASTLSTITLRSPSPISPSTPSSTHASISFLSKTLELPIRTPKLYHRRATFVRPLAAVEAPEKVVQLGDEISNLTLADAQKLVEYLQDKLGVSAASFAPAAVVAAPGGAAADAPPVVEEKTEFDVVIDEVPSNARIATIKAVRALTSLALKEAKELIEGLPKKFKEGVSKDEAEDAKKQLEEAGAKITMLKPAIEGLDFALTLSRKSQPPEAVVVSSGSASSLNSPLALPNSTTAEPLSSGPLAAVEAPEKVVQLGDEISTLTLADAQKLVEYLQDKLGVSAASFAPAAVVAAPGGAAADAPAVVEEKTEFDVVIDEVPSNARIATIKAVRALTSLALKEAKELIEGLPKKFKEGVSKDEAEDAKKQLEEAGAKVSIA</sequence>
<evidence type="ECO:0000259" key="12">
    <source>
        <dbReference type="Pfam" id="PF16320"/>
    </source>
</evidence>
<feature type="domain" description="Large ribosomal subunit protein bL12 oligomerization" evidence="12">
    <location>
        <begin position="254"/>
        <end position="299"/>
    </location>
</feature>
<dbReference type="GO" id="GO:0009507">
    <property type="term" value="C:chloroplast"/>
    <property type="evidence" value="ECO:0007669"/>
    <property type="project" value="UniProtKB-SubCell"/>
</dbReference>
<keyword evidence="7" id="KW-0687">Ribonucleoprotein</keyword>
<evidence type="ECO:0000259" key="11">
    <source>
        <dbReference type="Pfam" id="PF00542"/>
    </source>
</evidence>
<keyword evidence="3" id="KW-0150">Chloroplast</keyword>
<dbReference type="InterPro" id="IPR013823">
    <property type="entry name" value="Ribosomal_bL12_C"/>
</dbReference>
<evidence type="ECO:0000256" key="2">
    <source>
        <dbReference type="ARBA" id="ARBA00007197"/>
    </source>
</evidence>
<evidence type="ECO:0000256" key="8">
    <source>
        <dbReference type="ARBA" id="ARBA00072688"/>
    </source>
</evidence>
<feature type="region of interest" description="Disordered" evidence="10">
    <location>
        <begin position="1"/>
        <end position="23"/>
    </location>
</feature>
<dbReference type="InterPro" id="IPR000206">
    <property type="entry name" value="Ribosomal_bL12"/>
</dbReference>
<dbReference type="HAMAP" id="MF_00368">
    <property type="entry name" value="Ribosomal_bL12"/>
    <property type="match status" value="2"/>
</dbReference>
<evidence type="ECO:0000256" key="5">
    <source>
        <dbReference type="ARBA" id="ARBA00022946"/>
    </source>
</evidence>
<comment type="caution">
    <text evidence="13">The sequence shown here is derived from an EMBL/GenBank/DDBJ whole genome shotgun (WGS) entry which is preliminary data.</text>
</comment>
<evidence type="ECO:0000313" key="14">
    <source>
        <dbReference type="Proteomes" id="UP000824120"/>
    </source>
</evidence>
<gene>
    <name evidence="13" type="ORF">H5410_009620</name>
</gene>
<name>A0A9J6AK27_SOLCO</name>
<dbReference type="Pfam" id="PF16320">
    <property type="entry name" value="Ribosomal_L12_N"/>
    <property type="match status" value="2"/>
</dbReference>
<evidence type="ECO:0000256" key="7">
    <source>
        <dbReference type="ARBA" id="ARBA00023274"/>
    </source>
</evidence>
<evidence type="ECO:0000256" key="6">
    <source>
        <dbReference type="ARBA" id="ARBA00022980"/>
    </source>
</evidence>
<dbReference type="AlphaFoldDB" id="A0A9J6AK27"/>
<feature type="domain" description="Large ribosomal subunit protein bL12 C-terminal" evidence="11">
    <location>
        <begin position="123"/>
        <end position="189"/>
    </location>
</feature>
<evidence type="ECO:0000256" key="1">
    <source>
        <dbReference type="ARBA" id="ARBA00004229"/>
    </source>
</evidence>
<keyword evidence="14" id="KW-1185">Reference proteome</keyword>
<dbReference type="InterPro" id="IPR014719">
    <property type="entry name" value="Ribosomal_bL12_C/ClpS-like"/>
</dbReference>
<dbReference type="EMBL" id="JACXVP010000002">
    <property type="protein sequence ID" value="KAG5624402.1"/>
    <property type="molecule type" value="Genomic_DNA"/>
</dbReference>
<proteinExistence type="inferred from homology"/>
<evidence type="ECO:0000256" key="10">
    <source>
        <dbReference type="SAM" id="MobiDB-lite"/>
    </source>
</evidence>
<dbReference type="GO" id="GO:0005840">
    <property type="term" value="C:ribosome"/>
    <property type="evidence" value="ECO:0007669"/>
    <property type="project" value="UniProtKB-KW"/>
</dbReference>
<dbReference type="GO" id="GO:0003729">
    <property type="term" value="F:mRNA binding"/>
    <property type="evidence" value="ECO:0007669"/>
    <property type="project" value="TreeGrafter"/>
</dbReference>
<comment type="similarity">
    <text evidence="2">Belongs to the bacterial ribosomal protein bL12 family.</text>
</comment>
<dbReference type="OrthoDB" id="250175at2759"/>
<dbReference type="InterPro" id="IPR036235">
    <property type="entry name" value="Ribosomal_bL12_oligo_N_sf"/>
</dbReference>
<protein>
    <recommendedName>
        <fullName evidence="8">Large ribosomal subunit protein bL12c</fullName>
    </recommendedName>
    <alternativeName>
        <fullName evidence="9">CL12</fullName>
    </alternativeName>
</protein>
<dbReference type="CDD" id="cd00387">
    <property type="entry name" value="Ribosomal_L7_L12"/>
    <property type="match status" value="2"/>
</dbReference>
<keyword evidence="4" id="KW-0934">Plastid</keyword>
<keyword evidence="6" id="KW-0689">Ribosomal protein</keyword>
<dbReference type="Gene3D" id="1.20.5.710">
    <property type="entry name" value="Single helix bin"/>
    <property type="match status" value="2"/>
</dbReference>
<feature type="domain" description="Large ribosomal subunit protein bL12 oligomerization" evidence="12">
    <location>
        <begin position="66"/>
        <end position="111"/>
    </location>
</feature>
<keyword evidence="5" id="KW-0809">Transit peptide</keyword>
<dbReference type="Proteomes" id="UP000824120">
    <property type="component" value="Chromosome 2"/>
</dbReference>
<dbReference type="FunFam" id="3.30.1390.10:FF:000001">
    <property type="entry name" value="50S ribosomal protein L7/L12"/>
    <property type="match status" value="2"/>
</dbReference>
<evidence type="ECO:0000256" key="4">
    <source>
        <dbReference type="ARBA" id="ARBA00022640"/>
    </source>
</evidence>
<evidence type="ECO:0000313" key="13">
    <source>
        <dbReference type="EMBL" id="KAG5624402.1"/>
    </source>
</evidence>
<dbReference type="PANTHER" id="PTHR45987:SF26">
    <property type="entry name" value="LARGE RIBOSOMAL SUBUNIT PROTEIN BL12CX-RELATED"/>
    <property type="match status" value="1"/>
</dbReference>
<feature type="region of interest" description="Disordered" evidence="10">
    <location>
        <begin position="216"/>
        <end position="242"/>
    </location>
</feature>
<accession>A0A9J6AK27</accession>
<feature type="compositionally biased region" description="Low complexity" evidence="10">
    <location>
        <begin position="216"/>
        <end position="232"/>
    </location>
</feature>
<dbReference type="SUPFAM" id="SSF48300">
    <property type="entry name" value="Ribosomal protein L7/12, oligomerisation (N-terminal) domain"/>
    <property type="match status" value="2"/>
</dbReference>
<dbReference type="SUPFAM" id="SSF54736">
    <property type="entry name" value="ClpS-like"/>
    <property type="match status" value="2"/>
</dbReference>
<organism evidence="13 14">
    <name type="scientific">Solanum commersonii</name>
    <name type="common">Commerson's wild potato</name>
    <name type="synonym">Commerson's nightshade</name>
    <dbReference type="NCBI Taxonomy" id="4109"/>
    <lineage>
        <taxon>Eukaryota</taxon>
        <taxon>Viridiplantae</taxon>
        <taxon>Streptophyta</taxon>
        <taxon>Embryophyta</taxon>
        <taxon>Tracheophyta</taxon>
        <taxon>Spermatophyta</taxon>
        <taxon>Magnoliopsida</taxon>
        <taxon>eudicotyledons</taxon>
        <taxon>Gunneridae</taxon>
        <taxon>Pentapetalae</taxon>
        <taxon>asterids</taxon>
        <taxon>lamiids</taxon>
        <taxon>Solanales</taxon>
        <taxon>Solanaceae</taxon>
        <taxon>Solanoideae</taxon>
        <taxon>Solaneae</taxon>
        <taxon>Solanum</taxon>
    </lineage>
</organism>
<dbReference type="Gene3D" id="3.30.1390.10">
    <property type="match status" value="2"/>
</dbReference>
<dbReference type="GO" id="GO:0003735">
    <property type="term" value="F:structural constituent of ribosome"/>
    <property type="evidence" value="ECO:0007669"/>
    <property type="project" value="InterPro"/>
</dbReference>
<dbReference type="GO" id="GO:1990904">
    <property type="term" value="C:ribonucleoprotein complex"/>
    <property type="evidence" value="ECO:0007669"/>
    <property type="project" value="UniProtKB-KW"/>
</dbReference>
<dbReference type="GO" id="GO:0006412">
    <property type="term" value="P:translation"/>
    <property type="evidence" value="ECO:0007669"/>
    <property type="project" value="InterPro"/>
</dbReference>
<evidence type="ECO:0000256" key="3">
    <source>
        <dbReference type="ARBA" id="ARBA00022528"/>
    </source>
</evidence>
<comment type="subcellular location">
    <subcellularLocation>
        <location evidence="1">Plastid</location>
        <location evidence="1">Chloroplast</location>
    </subcellularLocation>
</comment>
<reference evidence="13 14" key="1">
    <citation type="submission" date="2020-09" db="EMBL/GenBank/DDBJ databases">
        <title>De no assembly of potato wild relative species, Solanum commersonii.</title>
        <authorList>
            <person name="Cho K."/>
        </authorList>
    </citation>
    <scope>NUCLEOTIDE SEQUENCE [LARGE SCALE GENOMIC DNA]</scope>
    <source>
        <strain evidence="13">LZ3.2</strain>
        <tissue evidence="13">Leaf</tissue>
    </source>
</reference>
<dbReference type="NCBIfam" id="TIGR00855">
    <property type="entry name" value="L12"/>
    <property type="match status" value="2"/>
</dbReference>
<dbReference type="InterPro" id="IPR008932">
    <property type="entry name" value="Ribosomal_bL12_oligo"/>
</dbReference>